<proteinExistence type="predicted"/>
<accession>A0A5Q2V939</accession>
<dbReference type="Proteomes" id="UP000381260">
    <property type="component" value="Chromosome"/>
</dbReference>
<evidence type="ECO:0000313" key="1">
    <source>
        <dbReference type="EMBL" id="QGH61997.1"/>
    </source>
</evidence>
<name>A0A5Q2V939_SERPR</name>
<sequence>MHNGSRQGGFSYLLLLAWLSVLAIMMLRSQEHLHTQWRQEREDQLLFAGDQIRAAIESYRKNPNGDACFPLDFQQLLNDKRGDHTRHLLRRQYRDPLTERQEWGMIYDAQQRWIGVFSKGKGVPLKKSGFATIYDEHFKKAKSYADWQFMVEEDASAPLPKQCRSPR</sequence>
<evidence type="ECO:0000313" key="2">
    <source>
        <dbReference type="Proteomes" id="UP000381260"/>
    </source>
</evidence>
<reference evidence="1 2" key="1">
    <citation type="submission" date="2019-11" db="EMBL/GenBank/DDBJ databases">
        <title>The Phosphoenolpyruvate Phosphotransferase System Regulates Serratia proteamaculans 336X Biofilm Formation and Wheat Roots colonization.</title>
        <authorList>
            <person name="Liu F."/>
        </authorList>
    </citation>
    <scope>NUCLEOTIDE SEQUENCE [LARGE SCALE GENOMIC DNA]</scope>
    <source>
        <strain evidence="1 2">336X</strain>
    </source>
</reference>
<protein>
    <submittedName>
        <fullName evidence="1">Type II secretion system protein</fullName>
    </submittedName>
</protein>
<dbReference type="EMBL" id="CP045913">
    <property type="protein sequence ID" value="QGH61997.1"/>
    <property type="molecule type" value="Genomic_DNA"/>
</dbReference>
<organism evidence="1 2">
    <name type="scientific">Serratia proteamaculans</name>
    <dbReference type="NCBI Taxonomy" id="28151"/>
    <lineage>
        <taxon>Bacteria</taxon>
        <taxon>Pseudomonadati</taxon>
        <taxon>Pseudomonadota</taxon>
        <taxon>Gammaproteobacteria</taxon>
        <taxon>Enterobacterales</taxon>
        <taxon>Yersiniaceae</taxon>
        <taxon>Serratia</taxon>
    </lineage>
</organism>
<gene>
    <name evidence="1" type="ORF">GHV41_14700</name>
</gene>
<dbReference type="RefSeq" id="WP_153859029.1">
    <property type="nucleotide sequence ID" value="NZ_CP045913.1"/>
</dbReference>
<dbReference type="AlphaFoldDB" id="A0A5Q2V939"/>